<evidence type="ECO:0000256" key="1">
    <source>
        <dbReference type="SAM" id="MobiDB-lite"/>
    </source>
</evidence>
<feature type="region of interest" description="Disordered" evidence="1">
    <location>
        <begin position="40"/>
        <end position="65"/>
    </location>
</feature>
<protein>
    <submittedName>
        <fullName evidence="2">Uncharacterized protein</fullName>
    </submittedName>
</protein>
<dbReference type="OrthoDB" id="2679997at2"/>
<name>A0A323TLN2_9BACI</name>
<dbReference type="EMBL" id="PDOD01000002">
    <property type="protein sequence ID" value="PYZ93483.1"/>
    <property type="molecule type" value="Genomic_DNA"/>
</dbReference>
<gene>
    <name evidence="2" type="ORF">CR194_09945</name>
</gene>
<accession>A0A323TLN2</accession>
<evidence type="ECO:0000313" key="3">
    <source>
        <dbReference type="Proteomes" id="UP000248214"/>
    </source>
</evidence>
<proteinExistence type="predicted"/>
<sequence>MNIKKDGATQQLIQLQQKILHYKAELRKYKRLSQEFKKKLSSYSEKEKTDQKTFHPIESQRNNDPLASARAHFTYSTFLPDPEEEDQEILVKGHFYITNTGSGNLNHPIIGFRIKPVNAAKISGKIATIGGKEESVLYSSNEEWQHLHENWMEKSRKKGEYWLRPIHCTEITPNETLSFSSFDLRINPSNLRGHIIIEGFAFFDEIKQGVPAINHISFYL</sequence>
<reference evidence="2 3" key="1">
    <citation type="submission" date="2017-10" db="EMBL/GenBank/DDBJ databases">
        <title>Bacillus sp. nov., a halophilic bacterium isolated from a Keqin Lake.</title>
        <authorList>
            <person name="Wang H."/>
        </authorList>
    </citation>
    <scope>NUCLEOTIDE SEQUENCE [LARGE SCALE GENOMIC DNA]</scope>
    <source>
        <strain evidence="2 3">KQ-12</strain>
    </source>
</reference>
<comment type="caution">
    <text evidence="2">The sequence shown here is derived from an EMBL/GenBank/DDBJ whole genome shotgun (WGS) entry which is preliminary data.</text>
</comment>
<evidence type="ECO:0000313" key="2">
    <source>
        <dbReference type="EMBL" id="PYZ93483.1"/>
    </source>
</evidence>
<organism evidence="2 3">
    <name type="scientific">Salipaludibacillus keqinensis</name>
    <dbReference type="NCBI Taxonomy" id="2045207"/>
    <lineage>
        <taxon>Bacteria</taxon>
        <taxon>Bacillati</taxon>
        <taxon>Bacillota</taxon>
        <taxon>Bacilli</taxon>
        <taxon>Bacillales</taxon>
        <taxon>Bacillaceae</taxon>
    </lineage>
</organism>
<feature type="compositionally biased region" description="Basic and acidic residues" evidence="1">
    <location>
        <begin position="40"/>
        <end position="55"/>
    </location>
</feature>
<dbReference type="Proteomes" id="UP000248214">
    <property type="component" value="Unassembled WGS sequence"/>
</dbReference>
<keyword evidence="3" id="KW-1185">Reference proteome</keyword>
<dbReference type="RefSeq" id="WP_110609515.1">
    <property type="nucleotide sequence ID" value="NZ_PDOD01000002.1"/>
</dbReference>
<dbReference type="AlphaFoldDB" id="A0A323TLN2"/>